<proteinExistence type="predicted"/>
<dbReference type="Gene3D" id="3.30.470.20">
    <property type="entry name" value="ATP-grasp fold, B domain"/>
    <property type="match status" value="1"/>
</dbReference>
<dbReference type="GO" id="GO:0018169">
    <property type="term" value="F:ribosomal S6-glutamic acid ligase activity"/>
    <property type="evidence" value="ECO:0007669"/>
    <property type="project" value="TreeGrafter"/>
</dbReference>
<keyword evidence="1" id="KW-0547">Nucleotide-binding</keyword>
<sequence>MPRSDFVALLQAISSKHNFTCTSLSHDWIIQITDPLSGRVCNIFGYTFDVNGAGAHEVCKEKAATAQVLEARGVPCIPHHVFLSPSNPFTAEYLPRKGNSERLRQLVETVGWPVVVKPLKGTGGAGVVKATCWKELEAAVQVTFGIEYGLAVSPYKKIVDEYRCVCLDGKVELVYRKVRKHVIGDGLSTLAELITKAMAAVNSIEAAALASAAVENSVEAWSRVPQSGEEVPLQWKHNLGQGASVDLQVPQEKQAQVEVVAVAAAKAIGVRFCSADVVEVDGEGMIIMEVNGGVMMDSLLGQLGDQGQDLATRIYETAVLSALAAQAVPPI</sequence>
<dbReference type="GO" id="GO:0005737">
    <property type="term" value="C:cytoplasm"/>
    <property type="evidence" value="ECO:0007669"/>
    <property type="project" value="TreeGrafter"/>
</dbReference>
<name>A0A7S1F3N2_NOCSC</name>
<organism evidence="3">
    <name type="scientific">Noctiluca scintillans</name>
    <name type="common">Sea sparkle</name>
    <name type="synonym">Red tide dinoflagellate</name>
    <dbReference type="NCBI Taxonomy" id="2966"/>
    <lineage>
        <taxon>Eukaryota</taxon>
        <taxon>Sar</taxon>
        <taxon>Alveolata</taxon>
        <taxon>Dinophyceae</taxon>
        <taxon>Noctilucales</taxon>
        <taxon>Noctilucaceae</taxon>
        <taxon>Noctiluca</taxon>
    </lineage>
</organism>
<evidence type="ECO:0000256" key="1">
    <source>
        <dbReference type="PROSITE-ProRule" id="PRU00409"/>
    </source>
</evidence>
<dbReference type="AlphaFoldDB" id="A0A7S1F3N2"/>
<feature type="domain" description="ATP-grasp" evidence="2">
    <location>
        <begin position="66"/>
        <end position="319"/>
    </location>
</feature>
<dbReference type="GO" id="GO:0005524">
    <property type="term" value="F:ATP binding"/>
    <property type="evidence" value="ECO:0007669"/>
    <property type="project" value="UniProtKB-UniRule"/>
</dbReference>
<evidence type="ECO:0000259" key="2">
    <source>
        <dbReference type="PROSITE" id="PS50975"/>
    </source>
</evidence>
<dbReference type="InterPro" id="IPR013815">
    <property type="entry name" value="ATP_grasp_subdomain_1"/>
</dbReference>
<protein>
    <recommendedName>
        <fullName evidence="2">ATP-grasp domain-containing protein</fullName>
    </recommendedName>
</protein>
<dbReference type="PANTHER" id="PTHR21621:SF0">
    <property type="entry name" value="BETA-CITRYLGLUTAMATE SYNTHASE B-RELATED"/>
    <property type="match status" value="1"/>
</dbReference>
<dbReference type="PROSITE" id="PS50975">
    <property type="entry name" value="ATP_GRASP"/>
    <property type="match status" value="1"/>
</dbReference>
<dbReference type="EMBL" id="HBFQ01021761">
    <property type="protein sequence ID" value="CAD8840867.1"/>
    <property type="molecule type" value="Transcribed_RNA"/>
</dbReference>
<dbReference type="PANTHER" id="PTHR21621">
    <property type="entry name" value="RIBOSOMAL PROTEIN S6 MODIFICATION PROTEIN"/>
    <property type="match status" value="1"/>
</dbReference>
<dbReference type="Gene3D" id="3.30.1490.20">
    <property type="entry name" value="ATP-grasp fold, A domain"/>
    <property type="match status" value="1"/>
</dbReference>
<dbReference type="GO" id="GO:0046872">
    <property type="term" value="F:metal ion binding"/>
    <property type="evidence" value="ECO:0007669"/>
    <property type="project" value="InterPro"/>
</dbReference>
<reference evidence="3" key="1">
    <citation type="submission" date="2021-01" db="EMBL/GenBank/DDBJ databases">
        <authorList>
            <person name="Corre E."/>
            <person name="Pelletier E."/>
            <person name="Niang G."/>
            <person name="Scheremetjew M."/>
            <person name="Finn R."/>
            <person name="Kale V."/>
            <person name="Holt S."/>
            <person name="Cochrane G."/>
            <person name="Meng A."/>
            <person name="Brown T."/>
            <person name="Cohen L."/>
        </authorList>
    </citation>
    <scope>NUCLEOTIDE SEQUENCE</scope>
</reference>
<keyword evidence="1" id="KW-0067">ATP-binding</keyword>
<evidence type="ECO:0000313" key="3">
    <source>
        <dbReference type="EMBL" id="CAD8840867.1"/>
    </source>
</evidence>
<accession>A0A7S1F3N2</accession>
<gene>
    <name evidence="3" type="ORF">NSCI0253_LOCUS15215</name>
</gene>
<dbReference type="SUPFAM" id="SSF56059">
    <property type="entry name" value="Glutathione synthetase ATP-binding domain-like"/>
    <property type="match status" value="1"/>
</dbReference>
<dbReference type="InterPro" id="IPR011761">
    <property type="entry name" value="ATP-grasp"/>
</dbReference>